<feature type="compositionally biased region" description="Basic and acidic residues" evidence="1">
    <location>
        <begin position="35"/>
        <end position="55"/>
    </location>
</feature>
<dbReference type="AlphaFoldDB" id="A0A1I2UAC7"/>
<reference evidence="3" key="1">
    <citation type="submission" date="2016-10" db="EMBL/GenBank/DDBJ databases">
        <authorList>
            <person name="Varghese N."/>
            <person name="Submissions S."/>
        </authorList>
    </citation>
    <scope>NUCLEOTIDE SEQUENCE [LARGE SCALE GENOMIC DNA]</scope>
    <source>
        <strain evidence="3">CGMCC 1.7739</strain>
    </source>
</reference>
<sequence length="55" mass="6499">MYNLQEIRSRQRQERTQSGSMSSQQACETTEDSPTDERSLATDRRSEQVYEDVKR</sequence>
<evidence type="ECO:0000256" key="1">
    <source>
        <dbReference type="SAM" id="MobiDB-lite"/>
    </source>
</evidence>
<dbReference type="EMBL" id="FOOQ01000003">
    <property type="protein sequence ID" value="SFG71601.1"/>
    <property type="molecule type" value="Genomic_DNA"/>
</dbReference>
<feature type="region of interest" description="Disordered" evidence="1">
    <location>
        <begin position="1"/>
        <end position="55"/>
    </location>
</feature>
<dbReference type="STRING" id="553467.SAMN04488063_2759"/>
<protein>
    <submittedName>
        <fullName evidence="2">Uncharacterized protein</fullName>
    </submittedName>
</protein>
<evidence type="ECO:0000313" key="2">
    <source>
        <dbReference type="EMBL" id="SFG71601.1"/>
    </source>
</evidence>
<keyword evidence="3" id="KW-1185">Reference proteome</keyword>
<gene>
    <name evidence="2" type="ORF">SAMN04488063_2759</name>
</gene>
<feature type="compositionally biased region" description="Polar residues" evidence="1">
    <location>
        <begin position="16"/>
        <end position="28"/>
    </location>
</feature>
<evidence type="ECO:0000313" key="3">
    <source>
        <dbReference type="Proteomes" id="UP000198876"/>
    </source>
</evidence>
<name>A0A1I2UAC7_9EURY</name>
<accession>A0A1I2UAC7</accession>
<organism evidence="2 3">
    <name type="scientific">Halopelagius inordinatus</name>
    <dbReference type="NCBI Taxonomy" id="553467"/>
    <lineage>
        <taxon>Archaea</taxon>
        <taxon>Methanobacteriati</taxon>
        <taxon>Methanobacteriota</taxon>
        <taxon>Stenosarchaea group</taxon>
        <taxon>Halobacteria</taxon>
        <taxon>Halobacteriales</taxon>
        <taxon>Haloferacaceae</taxon>
    </lineage>
</organism>
<proteinExistence type="predicted"/>
<dbReference type="Proteomes" id="UP000198876">
    <property type="component" value="Unassembled WGS sequence"/>
</dbReference>